<protein>
    <submittedName>
        <fullName evidence="1">Uncharacterized protein</fullName>
    </submittedName>
</protein>
<proteinExistence type="predicted"/>
<dbReference type="EMBL" id="LK022848">
    <property type="protein sequence ID" value="CDR10612.1"/>
    <property type="molecule type" value="Genomic_DNA"/>
</dbReference>
<name>A0A060ZW52_9ACTN</name>
<reference evidence="1" key="1">
    <citation type="submission" date="2014-05" db="EMBL/GenBank/DDBJ databases">
        <authorList>
            <person name="Horn Fabian"/>
        </authorList>
    </citation>
    <scope>NUCLEOTIDE SEQUENCE</scope>
</reference>
<accession>A0A060ZW52</accession>
<organism evidence="1">
    <name type="scientific">Streptomyces iranensis</name>
    <dbReference type="NCBI Taxonomy" id="576784"/>
    <lineage>
        <taxon>Bacteria</taxon>
        <taxon>Bacillati</taxon>
        <taxon>Actinomycetota</taxon>
        <taxon>Actinomycetes</taxon>
        <taxon>Kitasatosporales</taxon>
        <taxon>Streptomycetaceae</taxon>
        <taxon>Streptomyces</taxon>
        <taxon>Streptomyces violaceusniger group</taxon>
    </lineage>
</organism>
<sequence length="45" mass="4869">MTVLFGFGKFGVSWRMMALLGRGLSTMTSSTSLFPSVTVTFFAIS</sequence>
<dbReference type="PATRIC" id="fig|576784.4.peg.7172"/>
<dbReference type="HOGENOM" id="CLU_3205844_0_0_11"/>
<dbReference type="AlphaFoldDB" id="A0A060ZW52"/>
<evidence type="ECO:0000313" key="1">
    <source>
        <dbReference type="EMBL" id="CDR10612.1"/>
    </source>
</evidence>
<gene>
    <name evidence="1" type="ORF">SIRAN7009</name>
</gene>